<comment type="caution">
    <text evidence="2">The sequence shown here is derived from an EMBL/GenBank/DDBJ whole genome shotgun (WGS) entry which is preliminary data.</text>
</comment>
<evidence type="ECO:0000313" key="2">
    <source>
        <dbReference type="EMBL" id="RMZ27234.1"/>
    </source>
</evidence>
<reference evidence="2 3" key="1">
    <citation type="journal article" date="2018" name="BMC Genomics">
        <title>Genomic evidence for intraspecific hybridization in a clonal and extremely halotolerant yeast.</title>
        <authorList>
            <person name="Gostincar C."/>
            <person name="Stajich J.E."/>
            <person name="Zupancic J."/>
            <person name="Zalar P."/>
            <person name="Gunde-Cimerman N."/>
        </authorList>
    </citation>
    <scope>NUCLEOTIDE SEQUENCE [LARGE SCALE GENOMIC DNA]</scope>
    <source>
        <strain evidence="2 3">EXF-120</strain>
    </source>
</reference>
<organism evidence="2 3">
    <name type="scientific">Hortaea werneckii</name>
    <name type="common">Black yeast</name>
    <name type="synonym">Cladosporium werneckii</name>
    <dbReference type="NCBI Taxonomy" id="91943"/>
    <lineage>
        <taxon>Eukaryota</taxon>
        <taxon>Fungi</taxon>
        <taxon>Dikarya</taxon>
        <taxon>Ascomycota</taxon>
        <taxon>Pezizomycotina</taxon>
        <taxon>Dothideomycetes</taxon>
        <taxon>Dothideomycetidae</taxon>
        <taxon>Mycosphaerellales</taxon>
        <taxon>Teratosphaeriaceae</taxon>
        <taxon>Hortaea</taxon>
    </lineage>
</organism>
<accession>A0A3M7IP16</accession>
<dbReference type="AlphaFoldDB" id="A0A3M7IP16"/>
<dbReference type="EMBL" id="QWIT01000258">
    <property type="protein sequence ID" value="RMZ27234.1"/>
    <property type="molecule type" value="Genomic_DNA"/>
</dbReference>
<dbReference type="Proteomes" id="UP000281677">
    <property type="component" value="Unassembled WGS sequence"/>
</dbReference>
<evidence type="ECO:0000256" key="1">
    <source>
        <dbReference type="SAM" id="SignalP"/>
    </source>
</evidence>
<dbReference type="Pfam" id="PF19535">
    <property type="entry name" value="DUF6060"/>
    <property type="match status" value="1"/>
</dbReference>
<feature type="chain" id="PRO_5018121370" evidence="1">
    <location>
        <begin position="22"/>
        <end position="270"/>
    </location>
</feature>
<proteinExistence type="predicted"/>
<dbReference type="OrthoDB" id="3836551at2759"/>
<sequence length="270" mass="29610">MQTSFGVLAVFGAICVKHVQAQSQFPEYWCRGFNQTGYYNQAHNQAWDDDSSLLYSQLTRRISDAVICNSTNVITTGDKNGTCAIDAGGFFTTYTHTNVSKGSGLRGNPNGTYFYTDASVKYSVSTILDIEDADLFYSGGQEGGVREARYHIDEGMNAYVAFTPTFLCVSGWLSDCPREIDLNETFVEVCRPTYTDGMIDVDDRSFPVYEGNSYIRTVNQTEAADLISMGFPLEEPRPTFDATGEAGLVQVKIGSLITLAGGMVLFFALA</sequence>
<keyword evidence="1" id="KW-0732">Signal</keyword>
<feature type="signal peptide" evidence="1">
    <location>
        <begin position="1"/>
        <end position="21"/>
    </location>
</feature>
<evidence type="ECO:0000313" key="3">
    <source>
        <dbReference type="Proteomes" id="UP000281677"/>
    </source>
</evidence>
<name>A0A3M7IP16_HORWE</name>
<dbReference type="InterPro" id="IPR045702">
    <property type="entry name" value="DUF6060"/>
</dbReference>
<protein>
    <submittedName>
        <fullName evidence="2">Uncharacterized protein</fullName>
    </submittedName>
</protein>
<gene>
    <name evidence="2" type="ORF">D0859_08693</name>
</gene>
<dbReference type="VEuPathDB" id="FungiDB:BTJ68_14180"/>